<evidence type="ECO:0000256" key="1">
    <source>
        <dbReference type="ARBA" id="ARBA00022729"/>
    </source>
</evidence>
<dbReference type="PRINTS" id="PR01607">
    <property type="entry name" value="APYRASEFAMLY"/>
</dbReference>
<organism evidence="5 6">
    <name type="scientific">Halorubellus litoreus</name>
    <dbReference type="NCBI Taxonomy" id="755308"/>
    <lineage>
        <taxon>Archaea</taxon>
        <taxon>Methanobacteriati</taxon>
        <taxon>Methanobacteriota</taxon>
        <taxon>Stenosarchaea group</taxon>
        <taxon>Halobacteria</taxon>
        <taxon>Halobacteriales</taxon>
        <taxon>Halorubellaceae</taxon>
        <taxon>Halorubellus</taxon>
    </lineage>
</organism>
<keyword evidence="1" id="KW-0732">Signal</keyword>
<accession>A0ABD5VCL8</accession>
<proteinExistence type="predicted"/>
<dbReference type="PANTHER" id="PTHR11575:SF24">
    <property type="entry name" value="5'-NUCLEOTIDASE"/>
    <property type="match status" value="1"/>
</dbReference>
<keyword evidence="6" id="KW-1185">Reference proteome</keyword>
<dbReference type="Pfam" id="PF02872">
    <property type="entry name" value="5_nucleotid_C"/>
    <property type="match status" value="1"/>
</dbReference>
<dbReference type="CDD" id="cd00845">
    <property type="entry name" value="MPP_UshA_N_like"/>
    <property type="match status" value="1"/>
</dbReference>
<dbReference type="RefSeq" id="WP_336350255.1">
    <property type="nucleotide sequence ID" value="NZ_JAZAQL010000002.1"/>
</dbReference>
<name>A0ABD5VCL8_9EURY</name>
<feature type="domain" description="5'-Nucleotidase C-terminal" evidence="4">
    <location>
        <begin position="287"/>
        <end position="441"/>
    </location>
</feature>
<evidence type="ECO:0000259" key="3">
    <source>
        <dbReference type="Pfam" id="PF00149"/>
    </source>
</evidence>
<feature type="region of interest" description="Disordered" evidence="2">
    <location>
        <begin position="104"/>
        <end position="132"/>
    </location>
</feature>
<dbReference type="InterPro" id="IPR029052">
    <property type="entry name" value="Metallo-depent_PP-like"/>
</dbReference>
<dbReference type="InterPro" id="IPR004843">
    <property type="entry name" value="Calcineurin-like_PHP"/>
</dbReference>
<dbReference type="Proteomes" id="UP001596395">
    <property type="component" value="Unassembled WGS sequence"/>
</dbReference>
<gene>
    <name evidence="5" type="ORF">ACFQGB_10505</name>
</gene>
<dbReference type="Pfam" id="PF00149">
    <property type="entry name" value="Metallophos"/>
    <property type="match status" value="1"/>
</dbReference>
<reference evidence="5 6" key="1">
    <citation type="journal article" date="2019" name="Int. J. Syst. Evol. Microbiol.">
        <title>The Global Catalogue of Microorganisms (GCM) 10K type strain sequencing project: providing services to taxonomists for standard genome sequencing and annotation.</title>
        <authorList>
            <consortium name="The Broad Institute Genomics Platform"/>
            <consortium name="The Broad Institute Genome Sequencing Center for Infectious Disease"/>
            <person name="Wu L."/>
            <person name="Ma J."/>
        </authorList>
    </citation>
    <scope>NUCLEOTIDE SEQUENCE [LARGE SCALE GENOMIC DNA]</scope>
    <source>
        <strain evidence="5 6">GX26</strain>
    </source>
</reference>
<dbReference type="SUPFAM" id="SSF56300">
    <property type="entry name" value="Metallo-dependent phosphatases"/>
    <property type="match status" value="1"/>
</dbReference>
<dbReference type="SUPFAM" id="SSF55816">
    <property type="entry name" value="5'-nucleotidase (syn. UDP-sugar hydrolase), C-terminal domain"/>
    <property type="match status" value="1"/>
</dbReference>
<protein>
    <submittedName>
        <fullName evidence="5">Bifunctional metallophosphatase/5'-nucleotidase</fullName>
    </submittedName>
</protein>
<dbReference type="Gene3D" id="3.60.21.10">
    <property type="match status" value="1"/>
</dbReference>
<feature type="domain" description="Calcineurin-like phosphoesterase" evidence="3">
    <location>
        <begin position="4"/>
        <end position="219"/>
    </location>
</feature>
<evidence type="ECO:0000256" key="2">
    <source>
        <dbReference type="SAM" id="MobiDB-lite"/>
    </source>
</evidence>
<dbReference type="EMBL" id="JBHSXN010000002">
    <property type="protein sequence ID" value="MFC6953294.1"/>
    <property type="molecule type" value="Genomic_DNA"/>
</dbReference>
<evidence type="ECO:0000259" key="4">
    <source>
        <dbReference type="Pfam" id="PF02872"/>
    </source>
</evidence>
<dbReference type="InterPro" id="IPR036907">
    <property type="entry name" value="5'-Nucleotdase_C_sf"/>
</dbReference>
<comment type="caution">
    <text evidence="5">The sequence shown here is derived from an EMBL/GenBank/DDBJ whole genome shotgun (WGS) entry which is preliminary data.</text>
</comment>
<dbReference type="PANTHER" id="PTHR11575">
    <property type="entry name" value="5'-NUCLEOTIDASE-RELATED"/>
    <property type="match status" value="1"/>
</dbReference>
<evidence type="ECO:0000313" key="5">
    <source>
        <dbReference type="EMBL" id="MFC6953294.1"/>
    </source>
</evidence>
<evidence type="ECO:0000313" key="6">
    <source>
        <dbReference type="Proteomes" id="UP001596395"/>
    </source>
</evidence>
<dbReference type="InterPro" id="IPR008334">
    <property type="entry name" value="5'-Nucleotdase_C"/>
</dbReference>
<dbReference type="InterPro" id="IPR006179">
    <property type="entry name" value="5_nucleotidase/apyrase"/>
</dbReference>
<sequence length="477" mass="50785">MTARLLHYSDVENAFDDPERIGRLAGLLTGLDGDDAVVVGSGDNTAPGVLSLVTEGRHALPFFEAVDADFDTFGNHDFDYGPDVTRELVADSPQTWLTANVEEVTPAAASDGGVDDRQASDGGAGERFASEDTEPWVVRDVDGISVGLFGVTTPATNSINPNATDVAFADPISAGERAAAACRDAGADCVVAVSHLGTEDDELAVAADVDVVLGGHVHSEIVERVDDAVLLRPGVNGRIAYEVALDVDDDGEVRVDVTRHEAATADVHEGVADAMRDAMARADLNEVVAHVEDPIERTHAAAFRGESRIGNFVADAYRWATGADVGLQNSGGVREGDPLEGDVTIADVMSVVPFQEPVAVAELTGAELKQTITQAHGANLSFGEPDWWHAHLSGATVVWDRERDEIIALRVDGDLVDDDATYTLATTDYLFHTEHEFPALDQSHRVDLGDVQYKVLAAYARENGLDPQLEGRVAWSD</sequence>
<dbReference type="Gene3D" id="3.90.780.10">
    <property type="entry name" value="5'-Nucleotidase, C-terminal domain"/>
    <property type="match status" value="1"/>
</dbReference>
<dbReference type="AlphaFoldDB" id="A0ABD5VCL8"/>